<proteinExistence type="predicted"/>
<name>A0A242MHK2_CABSO</name>
<accession>A0A242MHK2</accession>
<dbReference type="InterPro" id="IPR008775">
    <property type="entry name" value="Phytyl_CoA_dOase-like"/>
</dbReference>
<dbReference type="Pfam" id="PF05721">
    <property type="entry name" value="PhyH"/>
    <property type="match status" value="1"/>
</dbReference>
<comment type="caution">
    <text evidence="1">The sequence shown here is derived from an EMBL/GenBank/DDBJ whole genome shotgun (WGS) entry which is preliminary data.</text>
</comment>
<dbReference type="Gene3D" id="2.60.120.620">
    <property type="entry name" value="q2cbj1_9rhob like domain"/>
    <property type="match status" value="1"/>
</dbReference>
<dbReference type="SUPFAM" id="SSF51197">
    <property type="entry name" value="Clavaminate synthase-like"/>
    <property type="match status" value="1"/>
</dbReference>
<dbReference type="AlphaFoldDB" id="A0A242MHK2"/>
<dbReference type="GO" id="GO:0005506">
    <property type="term" value="F:iron ion binding"/>
    <property type="evidence" value="ECO:0007669"/>
    <property type="project" value="UniProtKB-ARBA"/>
</dbReference>
<evidence type="ECO:0000313" key="2">
    <source>
        <dbReference type="Proteomes" id="UP000194546"/>
    </source>
</evidence>
<keyword evidence="1" id="KW-0560">Oxidoreductase</keyword>
<organism evidence="1 2">
    <name type="scientific">Caballeronia sordidicola</name>
    <name type="common">Burkholderia sordidicola</name>
    <dbReference type="NCBI Taxonomy" id="196367"/>
    <lineage>
        <taxon>Bacteria</taxon>
        <taxon>Pseudomonadati</taxon>
        <taxon>Pseudomonadota</taxon>
        <taxon>Betaproteobacteria</taxon>
        <taxon>Burkholderiales</taxon>
        <taxon>Burkholderiaceae</taxon>
        <taxon>Caballeronia</taxon>
    </lineage>
</organism>
<evidence type="ECO:0000313" key="1">
    <source>
        <dbReference type="EMBL" id="OTP70783.1"/>
    </source>
</evidence>
<gene>
    <name evidence="1" type="ORF">PAMC26510_24470</name>
</gene>
<dbReference type="EMBL" id="NBTY01000135">
    <property type="protein sequence ID" value="OTP70783.1"/>
    <property type="molecule type" value="Genomic_DNA"/>
</dbReference>
<dbReference type="RefSeq" id="WP_086382622.1">
    <property type="nucleotide sequence ID" value="NZ_NBTY01000135.1"/>
</dbReference>
<reference evidence="1 2" key="1">
    <citation type="submission" date="2017-03" db="EMBL/GenBank/DDBJ databases">
        <title>Genome analysis of strain PAMC 26510.</title>
        <authorList>
            <person name="Oh H.-M."/>
            <person name="Yang J.-A."/>
        </authorList>
    </citation>
    <scope>NUCLEOTIDE SEQUENCE [LARGE SCALE GENOMIC DNA]</scope>
    <source>
        <strain evidence="1 2">PAMC 26510</strain>
    </source>
</reference>
<dbReference type="Proteomes" id="UP000194546">
    <property type="component" value="Unassembled WGS sequence"/>
</dbReference>
<dbReference type="PANTHER" id="PTHR20883:SF49">
    <property type="entry name" value="PHYTANOYL-COA DIOXYGENASE"/>
    <property type="match status" value="1"/>
</dbReference>
<dbReference type="PANTHER" id="PTHR20883">
    <property type="entry name" value="PHYTANOYL-COA DIOXYGENASE DOMAIN CONTAINING 1"/>
    <property type="match status" value="1"/>
</dbReference>
<dbReference type="GO" id="GO:0016706">
    <property type="term" value="F:2-oxoglutarate-dependent dioxygenase activity"/>
    <property type="evidence" value="ECO:0007669"/>
    <property type="project" value="UniProtKB-ARBA"/>
</dbReference>
<sequence>MTSDFEARVAKAVTPNTVREFRQNGAVCIRGLFNADEIARLRSGIDHNIAQPSSRAKTASRPDDPGWFFEDFCNWQENVAYRQFIFESPAPTAAAALIGGKTVRLYHDHVLVKEPNTRQRTPWHQDQPYYNIVGSDNVSMWIPVDPVSRESTLEFVMGSHRGPWLMPRTFMENEAKWFPEGSLADLPDIDGDREAFDVRGWALEPGDMVCFNMLTLHASGGVPGAHRRRAFSVRFIGDDVRHAPRPWRTSPEFPGLAADLPEGLPMEHPLFPMVWNIHEGQGSASPLP</sequence>
<protein>
    <submittedName>
        <fullName evidence="1">Phytanoyl-CoA dioxygenase</fullName>
    </submittedName>
</protein>
<keyword evidence="1" id="KW-0223">Dioxygenase</keyword>